<proteinExistence type="predicted"/>
<dbReference type="Pfam" id="PF07690">
    <property type="entry name" value="MFS_1"/>
    <property type="match status" value="1"/>
</dbReference>
<dbReference type="KEGG" id="mor:MOC_3953"/>
<dbReference type="PROSITE" id="PS50850">
    <property type="entry name" value="MFS"/>
    <property type="match status" value="1"/>
</dbReference>
<feature type="transmembrane region" description="Helical" evidence="7">
    <location>
        <begin position="291"/>
        <end position="312"/>
    </location>
</feature>
<dbReference type="Proteomes" id="UP000029492">
    <property type="component" value="Chromosome"/>
</dbReference>
<dbReference type="RefSeq" id="WP_043758796.1">
    <property type="nucleotide sequence ID" value="NZ_CP003811.1"/>
</dbReference>
<dbReference type="EMBL" id="CP003811">
    <property type="protein sequence ID" value="AIQ91708.1"/>
    <property type="molecule type" value="Genomic_DNA"/>
</dbReference>
<dbReference type="PANTHER" id="PTHR23501:SF51">
    <property type="entry name" value="MULTIDRUG RESISTANCE PROTEIN B"/>
    <property type="match status" value="1"/>
</dbReference>
<dbReference type="InterPro" id="IPR004638">
    <property type="entry name" value="EmrB-like"/>
</dbReference>
<dbReference type="NCBIfam" id="TIGR00711">
    <property type="entry name" value="efflux_EmrB"/>
    <property type="match status" value="1"/>
</dbReference>
<dbReference type="InterPro" id="IPR011701">
    <property type="entry name" value="MFS"/>
</dbReference>
<accession>A0A089P0W6</accession>
<feature type="domain" description="Major facilitator superfamily (MFS) profile" evidence="8">
    <location>
        <begin position="35"/>
        <end position="528"/>
    </location>
</feature>
<feature type="transmembrane region" description="Helical" evidence="7">
    <location>
        <begin position="221"/>
        <end position="241"/>
    </location>
</feature>
<name>A0A089P0W6_9HYPH</name>
<gene>
    <name evidence="9" type="ORF">MOC_3953</name>
</gene>
<dbReference type="InterPro" id="IPR036259">
    <property type="entry name" value="MFS_trans_sf"/>
</dbReference>
<feature type="transmembrane region" description="Helical" evidence="7">
    <location>
        <begin position="505"/>
        <end position="523"/>
    </location>
</feature>
<keyword evidence="3" id="KW-1003">Cell membrane</keyword>
<evidence type="ECO:0000313" key="9">
    <source>
        <dbReference type="EMBL" id="AIQ91708.1"/>
    </source>
</evidence>
<feature type="transmembrane region" description="Helical" evidence="7">
    <location>
        <begin position="126"/>
        <end position="151"/>
    </location>
</feature>
<dbReference type="Gene3D" id="1.20.1250.20">
    <property type="entry name" value="MFS general substrate transporter like domains"/>
    <property type="match status" value="1"/>
</dbReference>
<dbReference type="STRING" id="693986.MOC_3953"/>
<dbReference type="HOGENOM" id="CLU_000960_28_0_5"/>
<evidence type="ECO:0000313" key="10">
    <source>
        <dbReference type="Proteomes" id="UP000029492"/>
    </source>
</evidence>
<dbReference type="Gene3D" id="1.20.1720.10">
    <property type="entry name" value="Multidrug resistance protein D"/>
    <property type="match status" value="1"/>
</dbReference>
<feature type="transmembrane region" description="Helical" evidence="7">
    <location>
        <begin position="100"/>
        <end position="120"/>
    </location>
</feature>
<evidence type="ECO:0000256" key="4">
    <source>
        <dbReference type="ARBA" id="ARBA00022692"/>
    </source>
</evidence>
<keyword evidence="5 7" id="KW-1133">Transmembrane helix</keyword>
<evidence type="ECO:0000256" key="5">
    <source>
        <dbReference type="ARBA" id="ARBA00022989"/>
    </source>
</evidence>
<feature type="transmembrane region" description="Helical" evidence="7">
    <location>
        <begin position="356"/>
        <end position="376"/>
    </location>
</feature>
<feature type="transmembrane region" description="Helical" evidence="7">
    <location>
        <begin position="163"/>
        <end position="181"/>
    </location>
</feature>
<dbReference type="eggNOG" id="COG0477">
    <property type="taxonomic scope" value="Bacteria"/>
</dbReference>
<dbReference type="SUPFAM" id="SSF103473">
    <property type="entry name" value="MFS general substrate transporter"/>
    <property type="match status" value="1"/>
</dbReference>
<sequence>MAASAATSAGDAAAPTRGVTARAAEPPLDRRRMVAFVCMVFGMFMAILDIQIVSASLNEIQAGLSASGDEIPWVQTSYLIAEVISIPLSGTLSRVLSTRWMFAISAGGFTLMSLMCATSSSIGEMIVWRALQGFIGGGMIPTVFAAAFTIFPPSKRTIVSPMIGLVATLAPTIGPTVGGYLTDLMSWHWLFLINVVPGIFVTVSTWILVDFDEPNYGLIKSFDWAGLAFMAGFLGCLEYVLEEGPNHDWLQDEAVFACAVICGTSALLFFWRVFTAKQPIVDLRAFSDRNFASGCVASFVLGIGLYGLTYIYPVYLARVRGYSALMIGETMFVSGLCMFATAPIAGRLSGKVDPRIMMGIGFVGFACGTWIVTGLTKDWDFYELLLPQILRGCSLMLCMIPINNIALGTLPPARMKNASGLFNLTRNLGGAVGLALINTILNDRWDLHLARLHERFTWANTAALERLDTMQRGFEAYGSAASGMALKAMTNTVRIQGLVMAFEDVFLALTVLFLAMACAVPMIRRPQAGAGGGAGH</sequence>
<protein>
    <submittedName>
        <fullName evidence="9">EmrB/QacA family drug resistance transporter</fullName>
    </submittedName>
</protein>
<evidence type="ECO:0000256" key="6">
    <source>
        <dbReference type="ARBA" id="ARBA00023136"/>
    </source>
</evidence>
<reference evidence="9 10" key="1">
    <citation type="journal article" date="2014" name="PLoS ONE">
        <title>Genome Information of Methylobacterium oryzae, a Plant-Probiotic Methylotroph in the Phyllosphere.</title>
        <authorList>
            <person name="Kwak M.J."/>
            <person name="Jeong H."/>
            <person name="Madhaiyan M."/>
            <person name="Lee Y."/>
            <person name="Sa T.M."/>
            <person name="Oh T.K."/>
            <person name="Kim J.F."/>
        </authorList>
    </citation>
    <scope>NUCLEOTIDE SEQUENCE [LARGE SCALE GENOMIC DNA]</scope>
    <source>
        <strain evidence="9 10">CBMB20</strain>
    </source>
</reference>
<keyword evidence="10" id="KW-1185">Reference proteome</keyword>
<evidence type="ECO:0000256" key="3">
    <source>
        <dbReference type="ARBA" id="ARBA00022475"/>
    </source>
</evidence>
<organism evidence="9 10">
    <name type="scientific">Methylobacterium oryzae CBMB20</name>
    <dbReference type="NCBI Taxonomy" id="693986"/>
    <lineage>
        <taxon>Bacteria</taxon>
        <taxon>Pseudomonadati</taxon>
        <taxon>Pseudomonadota</taxon>
        <taxon>Alphaproteobacteria</taxon>
        <taxon>Hyphomicrobiales</taxon>
        <taxon>Methylobacteriaceae</taxon>
        <taxon>Methylobacterium</taxon>
    </lineage>
</organism>
<feature type="transmembrane region" description="Helical" evidence="7">
    <location>
        <begin position="253"/>
        <end position="271"/>
    </location>
</feature>
<evidence type="ECO:0000256" key="1">
    <source>
        <dbReference type="ARBA" id="ARBA00004651"/>
    </source>
</evidence>
<keyword evidence="4 7" id="KW-0812">Transmembrane</keyword>
<feature type="transmembrane region" description="Helical" evidence="7">
    <location>
        <begin position="33"/>
        <end position="53"/>
    </location>
</feature>
<feature type="transmembrane region" description="Helical" evidence="7">
    <location>
        <begin position="187"/>
        <end position="209"/>
    </location>
</feature>
<dbReference type="AlphaFoldDB" id="A0A089P0W6"/>
<dbReference type="PANTHER" id="PTHR23501">
    <property type="entry name" value="MAJOR FACILITATOR SUPERFAMILY"/>
    <property type="match status" value="1"/>
</dbReference>
<evidence type="ECO:0000256" key="2">
    <source>
        <dbReference type="ARBA" id="ARBA00022448"/>
    </source>
</evidence>
<comment type="subcellular location">
    <subcellularLocation>
        <location evidence="1">Cell membrane</location>
        <topology evidence="1">Multi-pass membrane protein</topology>
    </subcellularLocation>
</comment>
<evidence type="ECO:0000259" key="8">
    <source>
        <dbReference type="PROSITE" id="PS50850"/>
    </source>
</evidence>
<dbReference type="GO" id="GO:0005886">
    <property type="term" value="C:plasma membrane"/>
    <property type="evidence" value="ECO:0007669"/>
    <property type="project" value="UniProtKB-SubCell"/>
</dbReference>
<dbReference type="GO" id="GO:0022857">
    <property type="term" value="F:transmembrane transporter activity"/>
    <property type="evidence" value="ECO:0007669"/>
    <property type="project" value="InterPro"/>
</dbReference>
<keyword evidence="6 7" id="KW-0472">Membrane</keyword>
<evidence type="ECO:0000256" key="7">
    <source>
        <dbReference type="SAM" id="Phobius"/>
    </source>
</evidence>
<feature type="transmembrane region" description="Helical" evidence="7">
    <location>
        <begin position="324"/>
        <end position="344"/>
    </location>
</feature>
<dbReference type="CDD" id="cd17503">
    <property type="entry name" value="MFS_LmrB_MDR_like"/>
    <property type="match status" value="1"/>
</dbReference>
<dbReference type="InterPro" id="IPR020846">
    <property type="entry name" value="MFS_dom"/>
</dbReference>
<keyword evidence="2" id="KW-0813">Transport</keyword>